<comment type="catalytic activity">
    <reaction evidence="1">
        <text>GDP-alpha-D-mannose + H2O = alpha-D-mannose 1-phosphate + GMP + 2 H(+)</text>
        <dbReference type="Rhea" id="RHEA:27978"/>
        <dbReference type="ChEBI" id="CHEBI:15377"/>
        <dbReference type="ChEBI" id="CHEBI:15378"/>
        <dbReference type="ChEBI" id="CHEBI:57527"/>
        <dbReference type="ChEBI" id="CHEBI:58115"/>
        <dbReference type="ChEBI" id="CHEBI:58409"/>
    </reaction>
</comment>
<dbReference type="PROSITE" id="PS51462">
    <property type="entry name" value="NUDIX"/>
    <property type="match status" value="1"/>
</dbReference>
<dbReference type="Gene3D" id="3.90.79.10">
    <property type="entry name" value="Nucleoside Triphosphate Pyrophosphohydrolase"/>
    <property type="match status" value="1"/>
</dbReference>
<organism evidence="9 10">
    <name type="scientific">Hyphococcus lacteus</name>
    <dbReference type="NCBI Taxonomy" id="3143536"/>
    <lineage>
        <taxon>Bacteria</taxon>
        <taxon>Pseudomonadati</taxon>
        <taxon>Pseudomonadota</taxon>
        <taxon>Alphaproteobacteria</taxon>
        <taxon>Parvularculales</taxon>
        <taxon>Parvularculaceae</taxon>
        <taxon>Hyphococcus</taxon>
    </lineage>
</organism>
<comment type="cofactor">
    <cofactor evidence="2">
        <name>Mg(2+)</name>
        <dbReference type="ChEBI" id="CHEBI:18420"/>
    </cofactor>
</comment>
<sequence>MTKNGDARPMVGPWKIESTEKIYTNPWIELISHNVIQPDGSSGTYGVVNFKNLAIGILPIDAEGNVTLVGQHRFPLNRYSWELPEGGGQKDKPALDSAARELAEETGLRANSWIKLTEFDVSNSVTDERAICFLAWDLEQGTSAPEPSEELTIRKVPFKKLLEMVLSGEISDSLTIVMTLTAYTKALRGEVPAPISAHILDAHERK</sequence>
<dbReference type="Proteomes" id="UP001560685">
    <property type="component" value="Unassembled WGS sequence"/>
</dbReference>
<evidence type="ECO:0000313" key="10">
    <source>
        <dbReference type="Proteomes" id="UP001560685"/>
    </source>
</evidence>
<gene>
    <name evidence="9" type="ORF">ABFZ84_06750</name>
</gene>
<evidence type="ECO:0000256" key="6">
    <source>
        <dbReference type="ARBA" id="ARBA00032162"/>
    </source>
</evidence>
<evidence type="ECO:0000256" key="5">
    <source>
        <dbReference type="ARBA" id="ARBA00022801"/>
    </source>
</evidence>
<evidence type="ECO:0000259" key="8">
    <source>
        <dbReference type="PROSITE" id="PS51462"/>
    </source>
</evidence>
<dbReference type="InterPro" id="IPR000086">
    <property type="entry name" value="NUDIX_hydrolase_dom"/>
</dbReference>
<comment type="caution">
    <text evidence="9">The sequence shown here is derived from an EMBL/GenBank/DDBJ whole genome shotgun (WGS) entry which is preliminary data.</text>
</comment>
<evidence type="ECO:0000256" key="1">
    <source>
        <dbReference type="ARBA" id="ARBA00000847"/>
    </source>
</evidence>
<dbReference type="SUPFAM" id="SSF55811">
    <property type="entry name" value="Nudix"/>
    <property type="match status" value="1"/>
</dbReference>
<dbReference type="PANTHER" id="PTHR11839:SF18">
    <property type="entry name" value="NUDIX HYDROLASE DOMAIN-CONTAINING PROTEIN"/>
    <property type="match status" value="1"/>
</dbReference>
<comment type="similarity">
    <text evidence="3">Belongs to the Nudix hydrolase family. NudK subfamily.</text>
</comment>
<protein>
    <recommendedName>
        <fullName evidence="4">GDP-mannose pyrophosphatase</fullName>
    </recommendedName>
    <alternativeName>
        <fullName evidence="6">GDP-mannose hydrolase</fullName>
    </alternativeName>
    <alternativeName>
        <fullName evidence="7">GDPMK</fullName>
    </alternativeName>
</protein>
<keyword evidence="10" id="KW-1185">Reference proteome</keyword>
<dbReference type="GO" id="GO:0016787">
    <property type="term" value="F:hydrolase activity"/>
    <property type="evidence" value="ECO:0007669"/>
    <property type="project" value="UniProtKB-KW"/>
</dbReference>
<evidence type="ECO:0000256" key="3">
    <source>
        <dbReference type="ARBA" id="ARBA00007275"/>
    </source>
</evidence>
<dbReference type="InterPro" id="IPR015797">
    <property type="entry name" value="NUDIX_hydrolase-like_dom_sf"/>
</dbReference>
<evidence type="ECO:0000256" key="2">
    <source>
        <dbReference type="ARBA" id="ARBA00001946"/>
    </source>
</evidence>
<name>A0ABV3Z381_9PROT</name>
<keyword evidence="5 9" id="KW-0378">Hydrolase</keyword>
<evidence type="ECO:0000256" key="4">
    <source>
        <dbReference type="ARBA" id="ARBA00016377"/>
    </source>
</evidence>
<proteinExistence type="inferred from homology"/>
<reference evidence="9 10" key="1">
    <citation type="submission" date="2024-05" db="EMBL/GenBank/DDBJ databases">
        <title>Three bacterial strains, DH-69, EH-24, and ECK-19 isolated from coastal sediments.</title>
        <authorList>
            <person name="Ye Y.-Q."/>
            <person name="Du Z.-J."/>
        </authorList>
    </citation>
    <scope>NUCLEOTIDE SEQUENCE [LARGE SCALE GENOMIC DNA]</scope>
    <source>
        <strain evidence="9 10">ECK-19</strain>
    </source>
</reference>
<dbReference type="PANTHER" id="PTHR11839">
    <property type="entry name" value="UDP/ADP-SUGAR PYROPHOSPHATASE"/>
    <property type="match status" value="1"/>
</dbReference>
<dbReference type="EMBL" id="JBEHZE010000001">
    <property type="protein sequence ID" value="MEX6633247.1"/>
    <property type="molecule type" value="Genomic_DNA"/>
</dbReference>
<accession>A0ABV3Z381</accession>
<evidence type="ECO:0000256" key="7">
    <source>
        <dbReference type="ARBA" id="ARBA00032272"/>
    </source>
</evidence>
<dbReference type="CDD" id="cd24161">
    <property type="entry name" value="NUDIX_ADPRase_Ndx2"/>
    <property type="match status" value="1"/>
</dbReference>
<evidence type="ECO:0000313" key="9">
    <source>
        <dbReference type="EMBL" id="MEX6633247.1"/>
    </source>
</evidence>
<dbReference type="Pfam" id="PF00293">
    <property type="entry name" value="NUDIX"/>
    <property type="match status" value="1"/>
</dbReference>
<dbReference type="RefSeq" id="WP_369313201.1">
    <property type="nucleotide sequence ID" value="NZ_JBEHZE010000001.1"/>
</dbReference>
<feature type="domain" description="Nudix hydrolase" evidence="8">
    <location>
        <begin position="50"/>
        <end position="178"/>
    </location>
</feature>